<sequence length="77" mass="8416">MAESVYKVIELIGSSTESWEEAAKAAVERAAVSLRDLRVAEVVEQDVLIDGGGRIEAYRTKVRVSFKYEKSGPEGLA</sequence>
<dbReference type="RefSeq" id="WP_406853789.1">
    <property type="nucleotide sequence ID" value="NZ_CP157484.1"/>
</dbReference>
<evidence type="ECO:0000313" key="1">
    <source>
        <dbReference type="EMBL" id="XBO36967.1"/>
    </source>
</evidence>
<accession>A0AAU7J9C5</accession>
<reference evidence="1" key="1">
    <citation type="submission" date="2024-05" db="EMBL/GenBank/DDBJ databases">
        <authorList>
            <person name="Kim S."/>
            <person name="Heo J."/>
            <person name="Choi H."/>
            <person name="Choi Y."/>
            <person name="Kwon S.-W."/>
            <person name="Kim Y."/>
        </authorList>
    </citation>
    <scope>NUCLEOTIDE SEQUENCE</scope>
    <source>
        <strain evidence="1">KACC 23698</strain>
    </source>
</reference>
<dbReference type="InterPro" id="IPR009923">
    <property type="entry name" value="Dodecin"/>
</dbReference>
<dbReference type="SUPFAM" id="SSF89807">
    <property type="entry name" value="Dodecin-like"/>
    <property type="match status" value="1"/>
</dbReference>
<dbReference type="Pfam" id="PF07311">
    <property type="entry name" value="Dodecin"/>
    <property type="match status" value="1"/>
</dbReference>
<gene>
    <name evidence="1" type="ORF">ABEG18_14605</name>
</gene>
<dbReference type="EMBL" id="CP157484">
    <property type="protein sequence ID" value="XBO36967.1"/>
    <property type="molecule type" value="Genomic_DNA"/>
</dbReference>
<dbReference type="Gene3D" id="3.30.1660.10">
    <property type="entry name" value="Flavin-binding protein dodecin"/>
    <property type="match status" value="1"/>
</dbReference>
<dbReference type="InterPro" id="IPR036694">
    <property type="entry name" value="Dodecin-like_sf"/>
</dbReference>
<dbReference type="AlphaFoldDB" id="A0AAU7J9C5"/>
<protein>
    <submittedName>
        <fullName evidence="1">Dodecin domain-containing protein</fullName>
    </submittedName>
</protein>
<dbReference type="InterPro" id="IPR025543">
    <property type="entry name" value="Dodecin-like"/>
</dbReference>
<dbReference type="PANTHER" id="PTHR39324">
    <property type="entry name" value="CALCIUM DODECIN"/>
    <property type="match status" value="1"/>
</dbReference>
<proteinExistence type="predicted"/>
<dbReference type="PANTHER" id="PTHR39324:SF1">
    <property type="entry name" value="CALCIUM DODECIN"/>
    <property type="match status" value="1"/>
</dbReference>
<organism evidence="1">
    <name type="scientific">Alsobacter sp. KACC 23698</name>
    <dbReference type="NCBI Taxonomy" id="3149229"/>
    <lineage>
        <taxon>Bacteria</taxon>
        <taxon>Pseudomonadati</taxon>
        <taxon>Pseudomonadota</taxon>
        <taxon>Alphaproteobacteria</taxon>
        <taxon>Hyphomicrobiales</taxon>
        <taxon>Alsobacteraceae</taxon>
        <taxon>Alsobacter</taxon>
    </lineage>
</organism>
<name>A0AAU7J9C5_9HYPH</name>